<comment type="caution">
    <text evidence="4">The sequence shown here is derived from an EMBL/GenBank/DDBJ whole genome shotgun (WGS) entry which is preliminary data.</text>
</comment>
<keyword evidence="2" id="KW-0812">Transmembrane</keyword>
<feature type="signal peptide" evidence="3">
    <location>
        <begin position="1"/>
        <end position="18"/>
    </location>
</feature>
<evidence type="ECO:0000256" key="3">
    <source>
        <dbReference type="SAM" id="SignalP"/>
    </source>
</evidence>
<feature type="transmembrane region" description="Helical" evidence="2">
    <location>
        <begin position="193"/>
        <end position="211"/>
    </location>
</feature>
<reference evidence="4 5" key="1">
    <citation type="submission" date="2019-01" db="EMBL/GenBank/DDBJ databases">
        <title>Genome sequencing of the rare red list fungi Fomitopsis rosea.</title>
        <authorList>
            <person name="Buettner E."/>
            <person name="Kellner H."/>
        </authorList>
    </citation>
    <scope>NUCLEOTIDE SEQUENCE [LARGE SCALE GENOMIC DNA]</scope>
    <source>
        <strain evidence="4 5">DSM 105464</strain>
    </source>
</reference>
<evidence type="ECO:0000313" key="4">
    <source>
        <dbReference type="EMBL" id="TFY63690.1"/>
    </source>
</evidence>
<protein>
    <submittedName>
        <fullName evidence="4">Uncharacterized protein</fullName>
    </submittedName>
</protein>
<proteinExistence type="predicted"/>
<dbReference type="AlphaFoldDB" id="A0A4Y9YPB5"/>
<evidence type="ECO:0000256" key="1">
    <source>
        <dbReference type="SAM" id="MobiDB-lite"/>
    </source>
</evidence>
<evidence type="ECO:0000313" key="5">
    <source>
        <dbReference type="Proteomes" id="UP000298390"/>
    </source>
</evidence>
<keyword evidence="2" id="KW-1133">Transmembrane helix</keyword>
<name>A0A4Y9YPB5_9APHY</name>
<sequence>MLAKVFVYALLPFAVVNAAPIAQRDIASAASSVVGHATSVVGSLWAEATHGLAAGILSAEASSIYKSATSVLGTATSNVHVTVTTISGAPVVEVTSVGGPAITLATTHSGHHHHSIPVATTTFDGHTFVVPSSVSHSGSWSHKHTASVSSSHSGSSSVSSTASSSSVSSTSTSAFPTSNGALGMHALSMSKPMVMGAVTVLTSLLGGAFIVL</sequence>
<evidence type="ECO:0000256" key="2">
    <source>
        <dbReference type="SAM" id="Phobius"/>
    </source>
</evidence>
<gene>
    <name evidence="4" type="ORF">EVJ58_g3110</name>
</gene>
<accession>A0A4Y9YPB5</accession>
<dbReference type="EMBL" id="SEKV01000122">
    <property type="protein sequence ID" value="TFY63690.1"/>
    <property type="molecule type" value="Genomic_DNA"/>
</dbReference>
<dbReference type="Proteomes" id="UP000298390">
    <property type="component" value="Unassembled WGS sequence"/>
</dbReference>
<keyword evidence="3" id="KW-0732">Signal</keyword>
<feature type="chain" id="PRO_5021354955" evidence="3">
    <location>
        <begin position="19"/>
        <end position="212"/>
    </location>
</feature>
<keyword evidence="2" id="KW-0472">Membrane</keyword>
<feature type="region of interest" description="Disordered" evidence="1">
    <location>
        <begin position="140"/>
        <end position="175"/>
    </location>
</feature>
<organism evidence="4 5">
    <name type="scientific">Rhodofomes roseus</name>
    <dbReference type="NCBI Taxonomy" id="34475"/>
    <lineage>
        <taxon>Eukaryota</taxon>
        <taxon>Fungi</taxon>
        <taxon>Dikarya</taxon>
        <taxon>Basidiomycota</taxon>
        <taxon>Agaricomycotina</taxon>
        <taxon>Agaricomycetes</taxon>
        <taxon>Polyporales</taxon>
        <taxon>Rhodofomes</taxon>
    </lineage>
</organism>